<comment type="caution">
    <text evidence="2">The sequence shown here is derived from an EMBL/GenBank/DDBJ whole genome shotgun (WGS) entry which is preliminary data.</text>
</comment>
<dbReference type="InterPro" id="IPR025187">
    <property type="entry name" value="DUF4112"/>
</dbReference>
<dbReference type="EMBL" id="JAVRIE010000005">
    <property type="protein sequence ID" value="MDT0583527.1"/>
    <property type="molecule type" value="Genomic_DNA"/>
</dbReference>
<dbReference type="PANTHER" id="PTHR35519">
    <property type="entry name" value="MEMBRANE PROTEINS"/>
    <property type="match status" value="1"/>
</dbReference>
<dbReference type="Pfam" id="PF13430">
    <property type="entry name" value="DUF4112"/>
    <property type="match status" value="1"/>
</dbReference>
<keyword evidence="1" id="KW-0472">Membrane</keyword>
<dbReference type="PANTHER" id="PTHR35519:SF2">
    <property type="entry name" value="PH DOMAIN PROTEIN"/>
    <property type="match status" value="1"/>
</dbReference>
<gene>
    <name evidence="2" type="ORF">RM544_13340</name>
</gene>
<keyword evidence="1" id="KW-1133">Transmembrane helix</keyword>
<feature type="transmembrane region" description="Helical" evidence="1">
    <location>
        <begin position="81"/>
        <end position="100"/>
    </location>
</feature>
<name>A0AAW8R2N7_9ALTE</name>
<dbReference type="RefSeq" id="WP_311362295.1">
    <property type="nucleotide sequence ID" value="NZ_JAVRIE010000005.1"/>
</dbReference>
<organism evidence="2 3">
    <name type="scientific">Brumicola blandensis</name>
    <dbReference type="NCBI Taxonomy" id="3075611"/>
    <lineage>
        <taxon>Bacteria</taxon>
        <taxon>Pseudomonadati</taxon>
        <taxon>Pseudomonadota</taxon>
        <taxon>Gammaproteobacteria</taxon>
        <taxon>Alteromonadales</taxon>
        <taxon>Alteromonadaceae</taxon>
        <taxon>Brumicola</taxon>
    </lineage>
</organism>
<keyword evidence="3" id="KW-1185">Reference proteome</keyword>
<protein>
    <submittedName>
        <fullName evidence="2">DUF4112 domain-containing protein</fullName>
    </submittedName>
</protein>
<proteinExistence type="predicted"/>
<dbReference type="AlphaFoldDB" id="A0AAW8R2N7"/>
<sequence>MEDEDFRAPSALLQAQAIANLLDTAIPIPFVGIRVGLDFLVGLIPGIGDAIMLLASLRIVQLGKQLGVPQPLRTAMLRNSVIDFGLGFIPIVGDIVDLFYKANQKNVRIMERWWIQENKARVDAAAKQKLVEWEKAQEVDPS</sequence>
<dbReference type="Proteomes" id="UP001249020">
    <property type="component" value="Unassembled WGS sequence"/>
</dbReference>
<evidence type="ECO:0000313" key="2">
    <source>
        <dbReference type="EMBL" id="MDT0583527.1"/>
    </source>
</evidence>
<feature type="transmembrane region" description="Helical" evidence="1">
    <location>
        <begin position="39"/>
        <end position="60"/>
    </location>
</feature>
<reference evidence="2 3" key="1">
    <citation type="submission" date="2023-09" db="EMBL/GenBank/DDBJ databases">
        <authorList>
            <person name="Rey-Velasco X."/>
        </authorList>
    </citation>
    <scope>NUCLEOTIDE SEQUENCE [LARGE SCALE GENOMIC DNA]</scope>
    <source>
        <strain evidence="2 3">W409</strain>
    </source>
</reference>
<evidence type="ECO:0000256" key="1">
    <source>
        <dbReference type="SAM" id="Phobius"/>
    </source>
</evidence>
<keyword evidence="1" id="KW-0812">Transmembrane</keyword>
<evidence type="ECO:0000313" key="3">
    <source>
        <dbReference type="Proteomes" id="UP001249020"/>
    </source>
</evidence>
<accession>A0AAW8R2N7</accession>